<sequence>MLITGHHRLLADEHHAAAKARRKRIRLNERAIRIRKQMSKSLGLHLNNNSKDERGTIWE</sequence>
<reference evidence="1" key="1">
    <citation type="submission" date="2018-05" db="EMBL/GenBank/DDBJ databases">
        <authorList>
            <person name="Lanie J.A."/>
            <person name="Ng W.-L."/>
            <person name="Kazmierczak K.M."/>
            <person name="Andrzejewski T.M."/>
            <person name="Davidsen T.M."/>
            <person name="Wayne K.J."/>
            <person name="Tettelin H."/>
            <person name="Glass J.I."/>
            <person name="Rusch D."/>
            <person name="Podicherti R."/>
            <person name="Tsui H.-C.T."/>
            <person name="Winkler M.E."/>
        </authorList>
    </citation>
    <scope>NUCLEOTIDE SEQUENCE</scope>
</reference>
<evidence type="ECO:0000313" key="1">
    <source>
        <dbReference type="EMBL" id="SVC51228.1"/>
    </source>
</evidence>
<proteinExistence type="predicted"/>
<protein>
    <submittedName>
        <fullName evidence="1">Uncharacterized protein</fullName>
    </submittedName>
</protein>
<organism evidence="1">
    <name type="scientific">marine metagenome</name>
    <dbReference type="NCBI Taxonomy" id="408172"/>
    <lineage>
        <taxon>unclassified sequences</taxon>
        <taxon>metagenomes</taxon>
        <taxon>ecological metagenomes</taxon>
    </lineage>
</organism>
<dbReference type="AlphaFoldDB" id="A0A382MS28"/>
<name>A0A382MS28_9ZZZZ</name>
<gene>
    <name evidence="1" type="ORF">METZ01_LOCUS304082</name>
</gene>
<feature type="non-terminal residue" evidence="1">
    <location>
        <position position="59"/>
    </location>
</feature>
<accession>A0A382MS28</accession>
<dbReference type="EMBL" id="UINC01095274">
    <property type="protein sequence ID" value="SVC51228.1"/>
    <property type="molecule type" value="Genomic_DNA"/>
</dbReference>